<evidence type="ECO:0000313" key="5">
    <source>
        <dbReference type="EMBL" id="GEL71645.1"/>
    </source>
</evidence>
<dbReference type="PANTHER" id="PTHR45398">
    <property type="match status" value="1"/>
</dbReference>
<dbReference type="InterPro" id="IPR025110">
    <property type="entry name" value="AMP-bd_C"/>
</dbReference>
<gene>
    <name evidence="5" type="ORF">MVI01_34290</name>
    <name evidence="6" type="ORF">SAMN04488504_11714</name>
</gene>
<evidence type="ECO:0000313" key="8">
    <source>
        <dbReference type="Proteomes" id="UP000321224"/>
    </source>
</evidence>
<dbReference type="SUPFAM" id="SSF52777">
    <property type="entry name" value="CoA-dependent acyltransferases"/>
    <property type="match status" value="6"/>
</dbReference>
<dbReference type="Gene3D" id="3.40.50.980">
    <property type="match status" value="2"/>
</dbReference>
<dbReference type="EMBL" id="BJVY01000017">
    <property type="protein sequence ID" value="GEL71645.1"/>
    <property type="molecule type" value="Genomic_DNA"/>
</dbReference>
<dbReference type="Proteomes" id="UP000198717">
    <property type="component" value="Unassembled WGS sequence"/>
</dbReference>
<dbReference type="Gene3D" id="1.10.1200.10">
    <property type="entry name" value="ACP-like"/>
    <property type="match status" value="1"/>
</dbReference>
<dbReference type="InterPro" id="IPR010071">
    <property type="entry name" value="AA_adenyl_dom"/>
</dbReference>
<dbReference type="Proteomes" id="UP000321224">
    <property type="component" value="Unassembled WGS sequence"/>
</dbReference>
<protein>
    <submittedName>
        <fullName evidence="6">Non-ribosomal peptide synthase domain TIGR01720/amino acid adenylation domain-containing protein</fullName>
    </submittedName>
</protein>
<dbReference type="Pfam" id="PF13193">
    <property type="entry name" value="AMP-binding_C"/>
    <property type="match status" value="1"/>
</dbReference>
<sequence length="2048" mass="225917">MTVLELVTGLRQRGVRLWLEQEQLRCSAPKGVLTEELRASLRAHKSELIDFLREAHAATPTHAIIPSAPRPPRIPLSFAQQRLWFLDRLEPDSPLYNMAVPLRLRGPLDVEAFQRACSEVVRRHESLRTTFQMAEDQPVQIIAPPAPHPVPVVSLEAHPPDGREAIASRMVQEESSRPFDLTRGPLVRTTLLRLAPDDHVLLLTLHHIVSDGWSETVLVREVAALYTAAPGTGFALPELPIQYADFALWQRNWLQGEVLERQLSYWRRQLAGAPQVLALPSDRPRPAAWSGAGASLGSLIPTELAEALRASARREGATLFMMLMAAFQALLHRYSGQDDIVVGTDVANRSRAETQGLIGFFVNQLALRTRFEGDPPFRELLGQVRATALDAYAHQDLPFEELVKVLNPERSRGHASIFQVKLLLQDVALSELSLPGLTIQPVEVEQSSAKLDLTVFVAETPRGLECKWEYSTELFDEGTIRRMVAHYQRLLEGAVAAPGCRISALPLLSADEEQQLLAVWNDTRTEYPHAACVHALFEEQARRTPESLAVLHEGFALRYRELNERANQLARRLQAMGVGPETVVGLCLDRGPELVVGLFGILKAGGAYLPLDPTYPAERLAFMLRDARVPVLVTLERIADRLPSQGEQLLCLDADQEPLAREATSNLDVSVTARNLAYVLYTSGSTGTPKGAMIEHRGVVNYLSWCTGAYHVAEGSGAPVHSSISFDLTVTSLLAPLVAGRTVTLVPEDDRLEGLAKALRSKPDFSLVKLTPTHLRLLARQLDAAALAGQARALVIGGEALTAEALEPWRSHAPGTRLINEYGPTETVVGCCVHEATPDDARTGTVAIGRPIANTRLYVLDEHLRLVPVGVPGELYIGGDGVARGYLDRPALTAERFVPDPFGGIPGARLYRTGDRVRRFPDGVLDFLGRGDEQVKVRGYRIELGEIEGVLGQAPGVRDVVVVAREDIEGSKRLVAYVVPGEGADVEPEVLRQLARAKLPEHMVPSVVVPLDALPLSPNGKVDRRALPAPEALAREPHHAYVAPQTRAQALLCSLGAELLRLDRVGIRDNFFDLGGDSILGVQLIGRANRAGLHLTPKQLFDHQTFEELAAAAGTGGAIIAEQGLVKGDVPLTPIQCWFFRQPQPAPHHFNQAVLLETHASFRPDLLEPALQALLVHHDALRLRFEEAGHGWTQHCVELERAPAVSTFNLSGLPPEHQRRELEATAASLQESLDLQQGPLLRAAWFDLGHGKPGRLLLLAHHLAVDGFSWRVLLEDLQAAHQSLLQGREIQLPAKTTSYQHWSRRLREYAASAAPAFDYWRRMERSNVARLPEDLPGATAASDTAANARTYAVELGAEETSALLREVPEAFRCGMNEVLLTALTSVLANWAGGRRWLVDLEGHGREPLFDDVDLSRTVGWFTSIFPVVLEAPTGDGLVELLESVKAQLQRIPNQGIDFGVLRYLRQDDTSGPPGDEAQVLFNYLGQFDQVFAGDGLFQPAEESPGPTVSPLAPRTHALEVNGLIHAGRLRIGWAYSGARHHASTIARLAERFLQVLRELVALARVGGHRERVARFPLARLAPVSLERLLAEAPGTEDVYPLVLGQREMFEHTRAHPGAWAYFTQLSCRVVGTFSPEAFVAACQRVMERHPALRGAVALEPMAEPHQLVHRAPSLPVERLDWTERTDSEARALLEQFLEADRETGFSPDRPPLLRLTFIQLAPQACHLVWSSHHGMLDGWSMSLLLEEVFTVYGSLSRGVPVELPPRPPFRELVAWLQRQQPWRAEEYWRRELAGLTGPPAAAHAPAGGQRPLEHARYAERTLEMAPATTKALQELARTHRLTLNTLVQGAWALVLANGPRAEEVVFGVTAAVRPVDLPGVEDMVGHLINTLPTRVRLVPDAPVIEWLAQLQAQQAEQRQFGHVPLATLRRWSGLPDDSPLFDSVLRFENYPIRFVLERAAPGFTVEAMRIIDRWPYPLSLVAVPGPPLRLELGWQRDRIDEDTATRALAQMQYVLERLLGNPGQRLCALMEGLQEWVLPARVESGSGV</sequence>
<dbReference type="NCBIfam" id="TIGR01720">
    <property type="entry name" value="NRPS-para261"/>
    <property type="match status" value="1"/>
</dbReference>
<dbReference type="InterPro" id="IPR041464">
    <property type="entry name" value="TubC_N"/>
</dbReference>
<dbReference type="GO" id="GO:0003824">
    <property type="term" value="F:catalytic activity"/>
    <property type="evidence" value="ECO:0007669"/>
    <property type="project" value="InterPro"/>
</dbReference>
<dbReference type="Gene3D" id="3.30.559.30">
    <property type="entry name" value="Nonribosomal peptide synthetase, condensation domain"/>
    <property type="match status" value="3"/>
</dbReference>
<organism evidence="5 8">
    <name type="scientific">Myxococcus virescens</name>
    <dbReference type="NCBI Taxonomy" id="83456"/>
    <lineage>
        <taxon>Bacteria</taxon>
        <taxon>Pseudomonadati</taxon>
        <taxon>Myxococcota</taxon>
        <taxon>Myxococcia</taxon>
        <taxon>Myxococcales</taxon>
        <taxon>Cystobacterineae</taxon>
        <taxon>Myxococcaceae</taxon>
        <taxon>Myxococcus</taxon>
    </lineage>
</organism>
<keyword evidence="7" id="KW-1185">Reference proteome</keyword>
<dbReference type="InterPro" id="IPR009081">
    <property type="entry name" value="PP-bd_ACP"/>
</dbReference>
<dbReference type="InterPro" id="IPR023213">
    <property type="entry name" value="CAT-like_dom_sf"/>
</dbReference>
<evidence type="ECO:0000256" key="3">
    <source>
        <dbReference type="ARBA" id="ARBA00022553"/>
    </source>
</evidence>
<dbReference type="SUPFAM" id="SSF56801">
    <property type="entry name" value="Acetyl-CoA synthetase-like"/>
    <property type="match status" value="1"/>
</dbReference>
<dbReference type="InterPro" id="IPR020806">
    <property type="entry name" value="PKS_PP-bd"/>
</dbReference>
<dbReference type="InterPro" id="IPR001242">
    <property type="entry name" value="Condensation_dom"/>
</dbReference>
<dbReference type="GO" id="GO:0043041">
    <property type="term" value="P:amino acid activation for nonribosomal peptide biosynthetic process"/>
    <property type="evidence" value="ECO:0007669"/>
    <property type="project" value="UniProtKB-ARBA"/>
</dbReference>
<dbReference type="PROSITE" id="PS00012">
    <property type="entry name" value="PHOSPHOPANTETHEINE"/>
    <property type="match status" value="1"/>
</dbReference>
<dbReference type="PROSITE" id="PS50075">
    <property type="entry name" value="CARRIER"/>
    <property type="match status" value="1"/>
</dbReference>
<dbReference type="InterPro" id="IPR010060">
    <property type="entry name" value="NRPS_synth"/>
</dbReference>
<proteinExistence type="predicted"/>
<dbReference type="Pfam" id="PF00550">
    <property type="entry name" value="PP-binding"/>
    <property type="match status" value="1"/>
</dbReference>
<dbReference type="Gene3D" id="3.30.559.10">
    <property type="entry name" value="Chloramphenicol acetyltransferase-like domain"/>
    <property type="match status" value="3"/>
</dbReference>
<feature type="domain" description="Carrier" evidence="4">
    <location>
        <begin position="1043"/>
        <end position="1117"/>
    </location>
</feature>
<reference evidence="5 8" key="2">
    <citation type="submission" date="2019-07" db="EMBL/GenBank/DDBJ databases">
        <title>Whole genome shotgun sequence of Myxococcus virescens NBRC 100334.</title>
        <authorList>
            <person name="Hosoyama A."/>
            <person name="Uohara A."/>
            <person name="Ohji S."/>
            <person name="Ichikawa N."/>
        </authorList>
    </citation>
    <scope>NUCLEOTIDE SEQUENCE [LARGE SCALE GENOMIC DNA]</scope>
    <source>
        <strain evidence="5 8">NBRC 100334</strain>
    </source>
</reference>
<dbReference type="Gene3D" id="2.30.38.10">
    <property type="entry name" value="Luciferase, Domain 3"/>
    <property type="match status" value="1"/>
</dbReference>
<dbReference type="InterPro" id="IPR006162">
    <property type="entry name" value="Ppantetheine_attach_site"/>
</dbReference>
<dbReference type="CDD" id="cd19534">
    <property type="entry name" value="E_NRPS"/>
    <property type="match status" value="1"/>
</dbReference>
<dbReference type="NCBIfam" id="TIGR01733">
    <property type="entry name" value="AA-adenyl-dom"/>
    <property type="match status" value="1"/>
</dbReference>
<dbReference type="CDD" id="cd19531">
    <property type="entry name" value="LCL_NRPS-like"/>
    <property type="match status" value="1"/>
</dbReference>
<dbReference type="GO" id="GO:0031177">
    <property type="term" value="F:phosphopantetheine binding"/>
    <property type="evidence" value="ECO:0007669"/>
    <property type="project" value="InterPro"/>
</dbReference>
<dbReference type="FunFam" id="2.30.38.10:FF:000001">
    <property type="entry name" value="Non-ribosomal peptide synthetase PvdI"/>
    <property type="match status" value="1"/>
</dbReference>
<reference evidence="6 7" key="1">
    <citation type="submission" date="2016-10" db="EMBL/GenBank/DDBJ databases">
        <authorList>
            <person name="Varghese N."/>
            <person name="Submissions S."/>
        </authorList>
    </citation>
    <scope>NUCLEOTIDE SEQUENCE [LARGE SCALE GENOMIC DNA]</scope>
    <source>
        <strain evidence="6 7">DSM 2260</strain>
    </source>
</reference>
<dbReference type="SUPFAM" id="SSF47336">
    <property type="entry name" value="ACP-like"/>
    <property type="match status" value="1"/>
</dbReference>
<dbReference type="RefSeq" id="WP_090494195.1">
    <property type="nucleotide sequence ID" value="NZ_BJVY01000017.1"/>
</dbReference>
<dbReference type="Gene3D" id="1.10.10.1830">
    <property type="entry name" value="Non-ribosomal peptide synthase, adenylation domain"/>
    <property type="match status" value="1"/>
</dbReference>
<dbReference type="InterPro" id="IPR045851">
    <property type="entry name" value="AMP-bd_C_sf"/>
</dbReference>
<comment type="caution">
    <text evidence="5">The sequence shown here is derived from an EMBL/GenBank/DDBJ whole genome shotgun (WGS) entry which is preliminary data.</text>
</comment>
<dbReference type="InterPro" id="IPR036736">
    <property type="entry name" value="ACP-like_sf"/>
</dbReference>
<dbReference type="PROSITE" id="PS00455">
    <property type="entry name" value="AMP_BINDING"/>
    <property type="match status" value="1"/>
</dbReference>
<dbReference type="SMART" id="SM00823">
    <property type="entry name" value="PKS_PP"/>
    <property type="match status" value="1"/>
</dbReference>
<dbReference type="FunFam" id="3.40.50.12780:FF:000012">
    <property type="entry name" value="Non-ribosomal peptide synthetase"/>
    <property type="match status" value="1"/>
</dbReference>
<dbReference type="InterPro" id="IPR044894">
    <property type="entry name" value="TubC_N_sf"/>
</dbReference>
<evidence type="ECO:0000256" key="2">
    <source>
        <dbReference type="ARBA" id="ARBA00022450"/>
    </source>
</evidence>
<keyword evidence="2" id="KW-0596">Phosphopantetheine</keyword>
<dbReference type="EMBL" id="FNAJ01000017">
    <property type="protein sequence ID" value="SDE99873.1"/>
    <property type="molecule type" value="Genomic_DNA"/>
</dbReference>
<dbReference type="Gene3D" id="3.30.300.30">
    <property type="match status" value="1"/>
</dbReference>
<dbReference type="PANTHER" id="PTHR45398:SF1">
    <property type="entry name" value="ENZYME, PUTATIVE (JCVI)-RELATED"/>
    <property type="match status" value="1"/>
</dbReference>
<dbReference type="GO" id="GO:0044550">
    <property type="term" value="P:secondary metabolite biosynthetic process"/>
    <property type="evidence" value="ECO:0007669"/>
    <property type="project" value="UniProtKB-ARBA"/>
</dbReference>
<dbReference type="FunFam" id="3.30.300.30:FF:000010">
    <property type="entry name" value="Enterobactin synthetase component F"/>
    <property type="match status" value="1"/>
</dbReference>
<evidence type="ECO:0000259" key="4">
    <source>
        <dbReference type="PROSITE" id="PS50075"/>
    </source>
</evidence>
<dbReference type="SMART" id="SM01294">
    <property type="entry name" value="PKS_PP_betabranch"/>
    <property type="match status" value="1"/>
</dbReference>
<dbReference type="Pfam" id="PF18563">
    <property type="entry name" value="TubC_N"/>
    <property type="match status" value="1"/>
</dbReference>
<dbReference type="InterPro" id="IPR000873">
    <property type="entry name" value="AMP-dep_synth/lig_dom"/>
</dbReference>
<name>A0A511HDU4_9BACT</name>
<dbReference type="CDD" id="cd05930">
    <property type="entry name" value="A_NRPS"/>
    <property type="match status" value="1"/>
</dbReference>
<dbReference type="FunFam" id="3.30.559.10:FF:000012">
    <property type="entry name" value="Non-ribosomal peptide synthetase"/>
    <property type="match status" value="1"/>
</dbReference>
<comment type="cofactor">
    <cofactor evidence="1">
        <name>pantetheine 4'-phosphate</name>
        <dbReference type="ChEBI" id="CHEBI:47942"/>
    </cofactor>
</comment>
<keyword evidence="3" id="KW-0597">Phosphoprotein</keyword>
<accession>A0A511HDU4</accession>
<dbReference type="Pfam" id="PF00668">
    <property type="entry name" value="Condensation"/>
    <property type="match status" value="3"/>
</dbReference>
<evidence type="ECO:0000313" key="6">
    <source>
        <dbReference type="EMBL" id="SDE99873.1"/>
    </source>
</evidence>
<dbReference type="FunFam" id="3.40.50.980:FF:000001">
    <property type="entry name" value="Non-ribosomal peptide synthetase"/>
    <property type="match status" value="1"/>
</dbReference>
<evidence type="ECO:0000256" key="1">
    <source>
        <dbReference type="ARBA" id="ARBA00001957"/>
    </source>
</evidence>
<evidence type="ECO:0000313" key="7">
    <source>
        <dbReference type="Proteomes" id="UP000198717"/>
    </source>
</evidence>
<dbReference type="InterPro" id="IPR020845">
    <property type="entry name" value="AMP-binding_CS"/>
</dbReference>
<dbReference type="Pfam" id="PF00501">
    <property type="entry name" value="AMP-binding"/>
    <property type="match status" value="1"/>
</dbReference>